<reference evidence="2 3" key="1">
    <citation type="journal article" date="2019" name="Commun. Biol.">
        <title>The bagworm genome reveals a unique fibroin gene that provides high tensile strength.</title>
        <authorList>
            <person name="Kono N."/>
            <person name="Nakamura H."/>
            <person name="Ohtoshi R."/>
            <person name="Tomita M."/>
            <person name="Numata K."/>
            <person name="Arakawa K."/>
        </authorList>
    </citation>
    <scope>NUCLEOTIDE SEQUENCE [LARGE SCALE GENOMIC DNA]</scope>
</reference>
<feature type="compositionally biased region" description="Polar residues" evidence="1">
    <location>
        <begin position="1"/>
        <end position="10"/>
    </location>
</feature>
<organism evidence="2 3">
    <name type="scientific">Eumeta variegata</name>
    <name type="common">Bagworm moth</name>
    <name type="synonym">Eumeta japonica</name>
    <dbReference type="NCBI Taxonomy" id="151549"/>
    <lineage>
        <taxon>Eukaryota</taxon>
        <taxon>Metazoa</taxon>
        <taxon>Ecdysozoa</taxon>
        <taxon>Arthropoda</taxon>
        <taxon>Hexapoda</taxon>
        <taxon>Insecta</taxon>
        <taxon>Pterygota</taxon>
        <taxon>Neoptera</taxon>
        <taxon>Endopterygota</taxon>
        <taxon>Lepidoptera</taxon>
        <taxon>Glossata</taxon>
        <taxon>Ditrysia</taxon>
        <taxon>Tineoidea</taxon>
        <taxon>Psychidae</taxon>
        <taxon>Oiketicinae</taxon>
        <taxon>Eumeta</taxon>
    </lineage>
</organism>
<feature type="compositionally biased region" description="Basic residues" evidence="1">
    <location>
        <begin position="11"/>
        <end position="39"/>
    </location>
</feature>
<gene>
    <name evidence="2" type="ORF">EVAR_95245_1</name>
</gene>
<keyword evidence="3" id="KW-1185">Reference proteome</keyword>
<name>A0A4C1ULJ6_EUMVA</name>
<feature type="region of interest" description="Disordered" evidence="1">
    <location>
        <begin position="1"/>
        <end position="65"/>
    </location>
</feature>
<evidence type="ECO:0000313" key="2">
    <source>
        <dbReference type="EMBL" id="GBP26734.1"/>
    </source>
</evidence>
<evidence type="ECO:0000313" key="3">
    <source>
        <dbReference type="Proteomes" id="UP000299102"/>
    </source>
</evidence>
<protein>
    <submittedName>
        <fullName evidence="2">Uncharacterized protein</fullName>
    </submittedName>
</protein>
<dbReference type="AlphaFoldDB" id="A0A4C1ULJ6"/>
<comment type="caution">
    <text evidence="2">The sequence shown here is derived from an EMBL/GenBank/DDBJ whole genome shotgun (WGS) entry which is preliminary data.</text>
</comment>
<accession>A0A4C1ULJ6</accession>
<feature type="compositionally biased region" description="Polar residues" evidence="1">
    <location>
        <begin position="40"/>
        <end position="50"/>
    </location>
</feature>
<dbReference type="EMBL" id="BGZK01000184">
    <property type="protein sequence ID" value="GBP26734.1"/>
    <property type="molecule type" value="Genomic_DNA"/>
</dbReference>
<proteinExistence type="predicted"/>
<dbReference type="Proteomes" id="UP000299102">
    <property type="component" value="Unassembled WGS sequence"/>
</dbReference>
<sequence length="185" mass="21380">MTNIKSNTKQPQRRNLRLQTRSRHSAKRSLPRDMRRHINATRTPATNPGDASQRGPPRPRVRKKNGLFEFNGVPRRINITTAALSRRGSVFALRRNFAVVERENKRRRETGELFFAVVELGTDAARKYSQGVEVVIISSSINTFIIRIYIALCRRLIVELGISRATWEFRGKPMVYTIVFRVPYD</sequence>
<evidence type="ECO:0000256" key="1">
    <source>
        <dbReference type="SAM" id="MobiDB-lite"/>
    </source>
</evidence>